<feature type="region of interest" description="Disordered" evidence="2">
    <location>
        <begin position="1"/>
        <end position="20"/>
    </location>
</feature>
<dbReference type="Gene3D" id="1.10.238.10">
    <property type="entry name" value="EF-hand"/>
    <property type="match status" value="1"/>
</dbReference>
<dbReference type="InterPro" id="IPR005176">
    <property type="entry name" value="PONY_dom"/>
</dbReference>
<dbReference type="GO" id="GO:0000151">
    <property type="term" value="C:ubiquitin ligase complex"/>
    <property type="evidence" value="ECO:0007669"/>
    <property type="project" value="TreeGrafter"/>
</dbReference>
<sequence>MDNYYANPPSTPTSATTSTSRAPDVKKIGALFDSYKGGHCPKNSYRRGLTLEVPLDSDTGNIGIDGTLKLCEDLGVNPEDVVMLAVAYELKSPGVGEWTRQGWVDGWKNLQCDQIQQMKAAIAQLSSKLSNDTDYFRSVYNFTFDFAKTEAGQRSIPVESAVAFWGLLLPAGLKGRALQHMDMKTGDDGETVYTASRDPGWNATHSELWSEYMNEKGGKGVSKDTWMMFFDFVRTIDAKFEKYDADAAWPSAIDDFAEWAKEKLC</sequence>
<evidence type="ECO:0000259" key="3">
    <source>
        <dbReference type="PROSITE" id="PS51229"/>
    </source>
</evidence>
<dbReference type="OrthoDB" id="27198at2759"/>
<dbReference type="GO" id="GO:0032182">
    <property type="term" value="F:ubiquitin-like protein binding"/>
    <property type="evidence" value="ECO:0007669"/>
    <property type="project" value="TreeGrafter"/>
</dbReference>
<dbReference type="GO" id="GO:0045116">
    <property type="term" value="P:protein neddylation"/>
    <property type="evidence" value="ECO:0007669"/>
    <property type="project" value="TreeGrafter"/>
</dbReference>
<evidence type="ECO:0000256" key="2">
    <source>
        <dbReference type="SAM" id="MobiDB-lite"/>
    </source>
</evidence>
<evidence type="ECO:0000313" key="5">
    <source>
        <dbReference type="Proteomes" id="UP000054097"/>
    </source>
</evidence>
<name>A0A0C3AIS7_SERVB</name>
<proteinExistence type="predicted"/>
<comment type="function">
    <text evidence="1">Neddylation of cullins play an essential role in the regulation of SCF-type complexes activity.</text>
</comment>
<organism evidence="4 5">
    <name type="scientific">Serendipita vermifera MAFF 305830</name>
    <dbReference type="NCBI Taxonomy" id="933852"/>
    <lineage>
        <taxon>Eukaryota</taxon>
        <taxon>Fungi</taxon>
        <taxon>Dikarya</taxon>
        <taxon>Basidiomycota</taxon>
        <taxon>Agaricomycotina</taxon>
        <taxon>Agaricomycetes</taxon>
        <taxon>Sebacinales</taxon>
        <taxon>Serendipitaceae</taxon>
        <taxon>Serendipita</taxon>
    </lineage>
</organism>
<dbReference type="Proteomes" id="UP000054097">
    <property type="component" value="Unassembled WGS sequence"/>
</dbReference>
<dbReference type="InterPro" id="IPR042460">
    <property type="entry name" value="DCN1-like_PONY"/>
</dbReference>
<dbReference type="PROSITE" id="PS51229">
    <property type="entry name" value="DCUN1"/>
    <property type="match status" value="1"/>
</dbReference>
<dbReference type="PANTHER" id="PTHR12281">
    <property type="entry name" value="RP42 RELATED"/>
    <property type="match status" value="1"/>
</dbReference>
<evidence type="ECO:0000313" key="4">
    <source>
        <dbReference type="EMBL" id="KIM24530.1"/>
    </source>
</evidence>
<keyword evidence="5" id="KW-1185">Reference proteome</keyword>
<dbReference type="GO" id="GO:0031624">
    <property type="term" value="F:ubiquitin conjugating enzyme binding"/>
    <property type="evidence" value="ECO:0007669"/>
    <property type="project" value="TreeGrafter"/>
</dbReference>
<dbReference type="AlphaFoldDB" id="A0A0C3AIS7"/>
<dbReference type="InterPro" id="IPR014764">
    <property type="entry name" value="DCN-prot"/>
</dbReference>
<dbReference type="STRING" id="933852.A0A0C3AIS7"/>
<dbReference type="Pfam" id="PF03556">
    <property type="entry name" value="Cullin_binding"/>
    <property type="match status" value="1"/>
</dbReference>
<dbReference type="Gene3D" id="1.10.238.200">
    <property type="entry name" value="Cullin, PONY binding domain"/>
    <property type="match status" value="1"/>
</dbReference>
<feature type="domain" description="DCUN1" evidence="3">
    <location>
        <begin position="23"/>
        <end position="261"/>
    </location>
</feature>
<accession>A0A0C3AIS7</accession>
<reference evidence="5" key="2">
    <citation type="submission" date="2015-01" db="EMBL/GenBank/DDBJ databases">
        <title>Evolutionary Origins and Diversification of the Mycorrhizal Mutualists.</title>
        <authorList>
            <consortium name="DOE Joint Genome Institute"/>
            <consortium name="Mycorrhizal Genomics Consortium"/>
            <person name="Kohler A."/>
            <person name="Kuo A."/>
            <person name="Nagy L.G."/>
            <person name="Floudas D."/>
            <person name="Copeland A."/>
            <person name="Barry K.W."/>
            <person name="Cichocki N."/>
            <person name="Veneault-Fourrey C."/>
            <person name="LaButti K."/>
            <person name="Lindquist E.A."/>
            <person name="Lipzen A."/>
            <person name="Lundell T."/>
            <person name="Morin E."/>
            <person name="Murat C."/>
            <person name="Riley R."/>
            <person name="Ohm R."/>
            <person name="Sun H."/>
            <person name="Tunlid A."/>
            <person name="Henrissat B."/>
            <person name="Grigoriev I.V."/>
            <person name="Hibbett D.S."/>
            <person name="Martin F."/>
        </authorList>
    </citation>
    <scope>NUCLEOTIDE SEQUENCE [LARGE SCALE GENOMIC DNA]</scope>
    <source>
        <strain evidence="5">MAFF 305830</strain>
    </source>
</reference>
<gene>
    <name evidence="4" type="ORF">M408DRAFT_75899</name>
</gene>
<dbReference type="HOGENOM" id="CLU_047042_0_0_1"/>
<dbReference type="EMBL" id="KN824323">
    <property type="protein sequence ID" value="KIM24530.1"/>
    <property type="molecule type" value="Genomic_DNA"/>
</dbReference>
<protein>
    <recommendedName>
        <fullName evidence="1">Defective in cullin neddylation protein</fullName>
    </recommendedName>
</protein>
<evidence type="ECO:0000256" key="1">
    <source>
        <dbReference type="RuleBase" id="RU410713"/>
    </source>
</evidence>
<reference evidence="4 5" key="1">
    <citation type="submission" date="2014-04" db="EMBL/GenBank/DDBJ databases">
        <authorList>
            <consortium name="DOE Joint Genome Institute"/>
            <person name="Kuo A."/>
            <person name="Zuccaro A."/>
            <person name="Kohler A."/>
            <person name="Nagy L.G."/>
            <person name="Floudas D."/>
            <person name="Copeland A."/>
            <person name="Barry K.W."/>
            <person name="Cichocki N."/>
            <person name="Veneault-Fourrey C."/>
            <person name="LaButti K."/>
            <person name="Lindquist E.A."/>
            <person name="Lipzen A."/>
            <person name="Lundell T."/>
            <person name="Morin E."/>
            <person name="Murat C."/>
            <person name="Sun H."/>
            <person name="Tunlid A."/>
            <person name="Henrissat B."/>
            <person name="Grigoriev I.V."/>
            <person name="Hibbett D.S."/>
            <person name="Martin F."/>
            <person name="Nordberg H.P."/>
            <person name="Cantor M.N."/>
            <person name="Hua S.X."/>
        </authorList>
    </citation>
    <scope>NUCLEOTIDE SEQUENCE [LARGE SCALE GENOMIC DNA]</scope>
    <source>
        <strain evidence="4 5">MAFF 305830</strain>
    </source>
</reference>
<dbReference type="GO" id="GO:0097602">
    <property type="term" value="F:cullin family protein binding"/>
    <property type="evidence" value="ECO:0007669"/>
    <property type="project" value="TreeGrafter"/>
</dbReference>
<dbReference type="PANTHER" id="PTHR12281:SF31">
    <property type="entry name" value="DCN1-LIKE PROTEIN 3"/>
    <property type="match status" value="1"/>
</dbReference>